<feature type="compositionally biased region" description="Basic and acidic residues" evidence="1">
    <location>
        <begin position="192"/>
        <end position="201"/>
    </location>
</feature>
<feature type="region of interest" description="Disordered" evidence="1">
    <location>
        <begin position="170"/>
        <end position="215"/>
    </location>
</feature>
<reference evidence="2 3" key="1">
    <citation type="submission" date="2016-10" db="EMBL/GenBank/DDBJ databases">
        <authorList>
            <person name="de Groot N.N."/>
        </authorList>
    </citation>
    <scope>NUCLEOTIDE SEQUENCE [LARGE SCALE GENOMIC DNA]</scope>
    <source>
        <strain evidence="2 3">LMG 24775</strain>
    </source>
</reference>
<name>A0A1H3S5J8_9BURK</name>
<organism evidence="2 3">
    <name type="scientific">Delftia lacustris</name>
    <dbReference type="NCBI Taxonomy" id="558537"/>
    <lineage>
        <taxon>Bacteria</taxon>
        <taxon>Pseudomonadati</taxon>
        <taxon>Pseudomonadota</taxon>
        <taxon>Betaproteobacteria</taxon>
        <taxon>Burkholderiales</taxon>
        <taxon>Comamonadaceae</taxon>
        <taxon>Delftia</taxon>
    </lineage>
</organism>
<evidence type="ECO:0000313" key="3">
    <source>
        <dbReference type="Proteomes" id="UP000183417"/>
    </source>
</evidence>
<dbReference type="AntiFam" id="ANF00008">
    <property type="entry name" value="Translation of CRISPR region"/>
</dbReference>
<accession>A0A1H3S5J8</accession>
<evidence type="ECO:0000313" key="2">
    <source>
        <dbReference type="EMBL" id="SDZ33316.1"/>
    </source>
</evidence>
<protein>
    <submittedName>
        <fullName evidence="2">Uncharacterized protein</fullName>
    </submittedName>
</protein>
<dbReference type="EMBL" id="FNPE01000018">
    <property type="protein sequence ID" value="SDZ33316.1"/>
    <property type="molecule type" value="Genomic_DNA"/>
</dbReference>
<dbReference type="AlphaFoldDB" id="A0A1H3S5J8"/>
<sequence length="375" mass="40554">MASRACLGRFQSTRPHGARLQAAAAVFRPDGVSIHAPARGATVVGFLPPGVEVVSIHAPARGATRQFRIDNGLTLFQSTRPHGARRSGGASPMHLRSFNPRARTGRDAVTCTCAWSVWMFQSTRPHGARRSGGASPMHLRSFNPRARTGRDAVTCTCAWSVWMFQSTRPHGARPGRWPTWPWPPRFNPRARTGRDQRHGSDKPGTLGFNPRARTGRDRVANLPFATVYVSIHAPARGATSKRRPRKSRPCAFQSTRPHGARPGAEPLTDGIGHVSIHAPARGATGAAVGPAAARACFNPRARTGRDIKRGVRVGSRPKFQSTRPHGARLCGTSATMRWKSFNPRARTGRDGDELKGSIMDEVSIHAPARGATACL</sequence>
<dbReference type="AntiFam" id="ANF00272">
    <property type="entry name" value="Translation of CRISPR region"/>
</dbReference>
<feature type="compositionally biased region" description="Basic residues" evidence="1">
    <location>
        <begin position="239"/>
        <end position="248"/>
    </location>
</feature>
<evidence type="ECO:0000256" key="1">
    <source>
        <dbReference type="SAM" id="MobiDB-lite"/>
    </source>
</evidence>
<feature type="region of interest" description="Disordered" evidence="1">
    <location>
        <begin position="78"/>
        <end position="98"/>
    </location>
</feature>
<dbReference type="Proteomes" id="UP000183417">
    <property type="component" value="Unassembled WGS sequence"/>
</dbReference>
<gene>
    <name evidence="2" type="ORF">SAMN05421547_11866</name>
</gene>
<proteinExistence type="predicted"/>
<feature type="region of interest" description="Disordered" evidence="1">
    <location>
        <begin position="235"/>
        <end position="272"/>
    </location>
</feature>